<dbReference type="InterPro" id="IPR017137">
    <property type="entry name" value="Arg-tRNA-P_Trfase_1_euk"/>
</dbReference>
<dbReference type="AlphaFoldDB" id="E3M3S3"/>
<dbReference type="SUPFAM" id="SSF55729">
    <property type="entry name" value="Acyl-CoA N-acyltransferases (Nat)"/>
    <property type="match status" value="1"/>
</dbReference>
<dbReference type="InParanoid" id="E3M3S3"/>
<keyword evidence="4 5" id="KW-0012">Acyltransferase</keyword>
<dbReference type="OrthoDB" id="74183at2759"/>
<dbReference type="InterPro" id="IPR007472">
    <property type="entry name" value="N-end_Aminoacyl_Trfase_C"/>
</dbReference>
<evidence type="ECO:0000256" key="4">
    <source>
        <dbReference type="ARBA" id="ARBA00023315"/>
    </source>
</evidence>
<feature type="domain" description="N-end aminoacyl transferase N-terminal" evidence="7">
    <location>
        <begin position="15"/>
        <end position="131"/>
    </location>
</feature>
<keyword evidence="2 5" id="KW-0808">Transferase</keyword>
<evidence type="ECO:0000256" key="3">
    <source>
        <dbReference type="ARBA" id="ARBA00022786"/>
    </source>
</evidence>
<evidence type="ECO:0000259" key="8">
    <source>
        <dbReference type="Pfam" id="PF04377"/>
    </source>
</evidence>
<feature type="region of interest" description="Disordered" evidence="6">
    <location>
        <begin position="51"/>
        <end position="71"/>
    </location>
</feature>
<dbReference type="Pfam" id="PF04376">
    <property type="entry name" value="ATE_N"/>
    <property type="match status" value="1"/>
</dbReference>
<feature type="region of interest" description="Disordered" evidence="6">
    <location>
        <begin position="144"/>
        <end position="194"/>
    </location>
</feature>
<dbReference type="InterPro" id="IPR030700">
    <property type="entry name" value="N-end_Aminoacyl_Trfase"/>
</dbReference>
<dbReference type="EMBL" id="DS268423">
    <property type="protein sequence ID" value="EFO90701.1"/>
    <property type="molecule type" value="Genomic_DNA"/>
</dbReference>
<dbReference type="EC" id="2.3.2.8" evidence="5"/>
<feature type="compositionally biased region" description="Acidic residues" evidence="6">
    <location>
        <begin position="51"/>
        <end position="63"/>
    </location>
</feature>
<dbReference type="InterPro" id="IPR016181">
    <property type="entry name" value="Acyl_CoA_acyltransferase"/>
</dbReference>
<comment type="similarity">
    <text evidence="1 5">Belongs to the R-transferase family.</text>
</comment>
<keyword evidence="3 5" id="KW-0833">Ubl conjugation pathway</keyword>
<dbReference type="FunCoup" id="E3M3S3">
    <property type="interactions" value="3288"/>
</dbReference>
<accession>E3M3S3</accession>
<dbReference type="GO" id="GO:0004057">
    <property type="term" value="F:arginyl-tRNA--protein transferase activity"/>
    <property type="evidence" value="ECO:0007669"/>
    <property type="project" value="UniProtKB-EC"/>
</dbReference>
<dbReference type="HOGENOM" id="CLU_020349_1_1_1"/>
<name>E3M3S3_CAERE</name>
<dbReference type="PANTHER" id="PTHR21367">
    <property type="entry name" value="ARGININE-TRNA-PROTEIN TRANSFERASE 1"/>
    <property type="match status" value="1"/>
</dbReference>
<evidence type="ECO:0000259" key="7">
    <source>
        <dbReference type="Pfam" id="PF04376"/>
    </source>
</evidence>
<evidence type="ECO:0000256" key="6">
    <source>
        <dbReference type="SAM" id="MobiDB-lite"/>
    </source>
</evidence>
<evidence type="ECO:0000313" key="9">
    <source>
        <dbReference type="EMBL" id="EFO90701.1"/>
    </source>
</evidence>
<proteinExistence type="inferred from homology"/>
<keyword evidence="10" id="KW-1185">Reference proteome</keyword>
<comment type="function">
    <text evidence="5">Involved in the post-translational conjugation of arginine to the N-terminal aspartate or glutamate of a protein. This arginylation is required for degradation of the protein via the ubiquitin pathway.</text>
</comment>
<gene>
    <name evidence="9" type="ORF">CRE_08164</name>
</gene>
<protein>
    <recommendedName>
        <fullName evidence="5">Arginyl-tRNA--protein transferase 1</fullName>
        <shortName evidence="5">Arginyltransferase 1</shortName>
        <shortName evidence="5">R-transferase 1</shortName>
        <ecNumber evidence="5">2.3.2.8</ecNumber>
    </recommendedName>
    <alternativeName>
        <fullName evidence="5">Arginine-tRNA--protein transferase 1</fullName>
    </alternativeName>
</protein>
<dbReference type="OMA" id="KYQTAIH"/>
<dbReference type="Pfam" id="PF04377">
    <property type="entry name" value="ATE_C"/>
    <property type="match status" value="1"/>
</dbReference>
<evidence type="ECO:0000313" key="10">
    <source>
        <dbReference type="Proteomes" id="UP000008281"/>
    </source>
</evidence>
<dbReference type="InterPro" id="IPR007471">
    <property type="entry name" value="N-end_Aminoacyl_Trfase_N"/>
</dbReference>
<feature type="compositionally biased region" description="Basic and acidic residues" evidence="6">
    <location>
        <begin position="144"/>
        <end position="162"/>
    </location>
</feature>
<feature type="compositionally biased region" description="Low complexity" evidence="6">
    <location>
        <begin position="165"/>
        <end position="175"/>
    </location>
</feature>
<feature type="domain" description="N-end rule aminoacyl transferase C-terminal" evidence="8">
    <location>
        <begin position="264"/>
        <end position="398"/>
    </location>
</feature>
<dbReference type="eggNOG" id="KOG1193">
    <property type="taxonomic scope" value="Eukaryota"/>
</dbReference>
<evidence type="ECO:0000256" key="1">
    <source>
        <dbReference type="ARBA" id="ARBA00009991"/>
    </source>
</evidence>
<dbReference type="STRING" id="31234.E3M3S3"/>
<dbReference type="PIRSF" id="PIRSF037207">
    <property type="entry name" value="ATE1_euk"/>
    <property type="match status" value="1"/>
</dbReference>
<evidence type="ECO:0000256" key="2">
    <source>
        <dbReference type="ARBA" id="ARBA00022679"/>
    </source>
</evidence>
<dbReference type="Proteomes" id="UP000008281">
    <property type="component" value="Unassembled WGS sequence"/>
</dbReference>
<comment type="catalytic activity">
    <reaction evidence="5">
        <text>an N-terminal L-alpha-aminoacyl-[protein] + L-arginyl-tRNA(Arg) = an N-terminal L-arginyl-L-aminoacyl-[protein] + tRNA(Arg) + H(+)</text>
        <dbReference type="Rhea" id="RHEA:10208"/>
        <dbReference type="Rhea" id="RHEA-COMP:9658"/>
        <dbReference type="Rhea" id="RHEA-COMP:9673"/>
        <dbReference type="Rhea" id="RHEA-COMP:10636"/>
        <dbReference type="Rhea" id="RHEA-COMP:10638"/>
        <dbReference type="ChEBI" id="CHEBI:15378"/>
        <dbReference type="ChEBI" id="CHEBI:78442"/>
        <dbReference type="ChEBI" id="CHEBI:78513"/>
        <dbReference type="ChEBI" id="CHEBI:78597"/>
        <dbReference type="ChEBI" id="CHEBI:83562"/>
        <dbReference type="EC" id="2.3.2.8"/>
    </reaction>
</comment>
<dbReference type="GO" id="GO:0005737">
    <property type="term" value="C:cytoplasm"/>
    <property type="evidence" value="ECO:0007669"/>
    <property type="project" value="TreeGrafter"/>
</dbReference>
<feature type="compositionally biased region" description="Basic and acidic residues" evidence="6">
    <location>
        <begin position="180"/>
        <end position="194"/>
    </location>
</feature>
<organism evidence="10">
    <name type="scientific">Caenorhabditis remanei</name>
    <name type="common">Caenorhabditis vulgaris</name>
    <dbReference type="NCBI Taxonomy" id="31234"/>
    <lineage>
        <taxon>Eukaryota</taxon>
        <taxon>Metazoa</taxon>
        <taxon>Ecdysozoa</taxon>
        <taxon>Nematoda</taxon>
        <taxon>Chromadorea</taxon>
        <taxon>Rhabditida</taxon>
        <taxon>Rhabditina</taxon>
        <taxon>Rhabditomorpha</taxon>
        <taxon>Rhabditoidea</taxon>
        <taxon>Rhabditidae</taxon>
        <taxon>Peloderinae</taxon>
        <taxon>Caenorhabditis</taxon>
    </lineage>
</organism>
<reference evidence="9" key="1">
    <citation type="submission" date="2007-07" db="EMBL/GenBank/DDBJ databases">
        <title>PCAP assembly of the Caenorhabditis remanei genome.</title>
        <authorList>
            <consortium name="The Caenorhabditis remanei Sequencing Consortium"/>
            <person name="Wilson R.K."/>
        </authorList>
    </citation>
    <scope>NUCLEOTIDE SEQUENCE [LARGE SCALE GENOMIC DNA]</scope>
    <source>
        <strain evidence="9">PB4641</strain>
    </source>
</reference>
<sequence length="496" mass="57327">MDWTILEFMSTNNRSSCGYCKDVRGQDAASSSEKGSFSVQNSKFHVLTVGEEAEGDESSGEEQPEGRIQSSVTGGVWAHRMLVDDYAGLLDKGWRRSGKYLYKPNNKVTCCPQYTIRLDVTRFKMSRSQKRAMRQMNEFLANDKRPVCGIKEEDPVEKKEQEGASSSSTKTSNKNLASPDAKRAKPADRPVLKKKEIRRAKFEEKCRKRNVDPEAIRAERRQKDADRQRTVRSYIDEARPDWKHKLEVKLVTVGSPEYEQRLDESYELYKKYQQTIHKDKEPRLPGWRTFLCDSPLLKDTRGGVNFGAFHMWYLLDDKLIAVGVVDVLPRCLSAKYMYYDPDYSFLSLGTYTALREIEQTQQLHAKWPPLKYYYMGFYIHSCPKMRYKAKFRPSELLCDKSFEWADYEICRELLDKAEDNGYVEFCPNSDRPTPPRLENLFVMAPGGIQTFASALREVPSAVDNQELRRNFEYVADLVGPDVPNLVFYFSALNPDD</sequence>
<dbReference type="PANTHER" id="PTHR21367:SF1">
    <property type="entry name" value="ARGINYL-TRNA--PROTEIN TRANSFERASE 1"/>
    <property type="match status" value="1"/>
</dbReference>
<evidence type="ECO:0000256" key="5">
    <source>
        <dbReference type="PIRNR" id="PIRNR037207"/>
    </source>
</evidence>